<dbReference type="RefSeq" id="WP_025358291.1">
    <property type="nucleotide sequence ID" value="NZ_CP007155.1"/>
</dbReference>
<dbReference type="Gene3D" id="1.10.10.10">
    <property type="entry name" value="Winged helix-like DNA-binding domain superfamily/Winged helix DNA-binding domain"/>
    <property type="match status" value="1"/>
</dbReference>
<evidence type="ECO:0000313" key="3">
    <source>
        <dbReference type="Proteomes" id="UP000019225"/>
    </source>
</evidence>
<evidence type="ECO:0000313" key="2">
    <source>
        <dbReference type="EMBL" id="AHH98269.1"/>
    </source>
</evidence>
<dbReference type="HOGENOM" id="CLU_2523242_0_0_11"/>
<dbReference type="SMART" id="SM00421">
    <property type="entry name" value="HTH_LUXR"/>
    <property type="match status" value="1"/>
</dbReference>
<dbReference type="AlphaFoldDB" id="W5WJD1"/>
<dbReference type="GO" id="GO:0006355">
    <property type="term" value="P:regulation of DNA-templated transcription"/>
    <property type="evidence" value="ECO:0007669"/>
    <property type="project" value="InterPro"/>
</dbReference>
<dbReference type="EMBL" id="CP007155">
    <property type="protein sequence ID" value="AHH98269.1"/>
    <property type="molecule type" value="Genomic_DNA"/>
</dbReference>
<dbReference type="Proteomes" id="UP000019225">
    <property type="component" value="Chromosome"/>
</dbReference>
<dbReference type="InterPro" id="IPR036388">
    <property type="entry name" value="WH-like_DNA-bd_sf"/>
</dbReference>
<keyword evidence="3" id="KW-1185">Reference proteome</keyword>
<protein>
    <recommendedName>
        <fullName evidence="1">HTH luxR-type domain-containing protein</fullName>
    </recommendedName>
</protein>
<evidence type="ECO:0000259" key="1">
    <source>
        <dbReference type="PROSITE" id="PS50043"/>
    </source>
</evidence>
<gene>
    <name evidence="2" type="ORF">KALB_4907</name>
</gene>
<feature type="domain" description="HTH luxR-type" evidence="1">
    <location>
        <begin position="12"/>
        <end position="77"/>
    </location>
</feature>
<accession>W5WJD1</accession>
<sequence>MSDIEAMAAEVDAHRIARPTEIELAVLHYISLGHTYRTTARELDMSLDTAKRHAHNAIRKLAATNSTHAVTIAIGRGLIPGANA</sequence>
<proteinExistence type="predicted"/>
<dbReference type="KEGG" id="kal:KALB_4907"/>
<dbReference type="STRING" id="1449976.KALB_4907"/>
<dbReference type="PROSITE" id="PS50043">
    <property type="entry name" value="HTH_LUXR_2"/>
    <property type="match status" value="1"/>
</dbReference>
<reference evidence="2 3" key="1">
    <citation type="journal article" date="2014" name="BMC Genomics">
        <title>Complete genome sequence of producer of the glycopeptide antibiotic Aculeximycin Kutzneria albida DSM 43870T, a representative of minor genus of Pseudonocardiaceae.</title>
        <authorList>
            <person name="Rebets Y."/>
            <person name="Tokovenko B."/>
            <person name="Lushchyk I."/>
            <person name="Ruckert C."/>
            <person name="Zaburannyi N."/>
            <person name="Bechthold A."/>
            <person name="Kalinowski J."/>
            <person name="Luzhetskyy A."/>
        </authorList>
    </citation>
    <scope>NUCLEOTIDE SEQUENCE [LARGE SCALE GENOMIC DNA]</scope>
    <source>
        <strain evidence="2">DSM 43870</strain>
    </source>
</reference>
<dbReference type="GO" id="GO:0003677">
    <property type="term" value="F:DNA binding"/>
    <property type="evidence" value="ECO:0007669"/>
    <property type="project" value="InterPro"/>
</dbReference>
<dbReference type="OrthoDB" id="3632059at2"/>
<dbReference type="Pfam" id="PF00196">
    <property type="entry name" value="GerE"/>
    <property type="match status" value="1"/>
</dbReference>
<name>W5WJD1_9PSEU</name>
<organism evidence="2 3">
    <name type="scientific">Kutzneria albida DSM 43870</name>
    <dbReference type="NCBI Taxonomy" id="1449976"/>
    <lineage>
        <taxon>Bacteria</taxon>
        <taxon>Bacillati</taxon>
        <taxon>Actinomycetota</taxon>
        <taxon>Actinomycetes</taxon>
        <taxon>Pseudonocardiales</taxon>
        <taxon>Pseudonocardiaceae</taxon>
        <taxon>Kutzneria</taxon>
    </lineage>
</organism>
<dbReference type="InterPro" id="IPR016032">
    <property type="entry name" value="Sig_transdc_resp-reg_C-effctor"/>
</dbReference>
<dbReference type="SUPFAM" id="SSF46894">
    <property type="entry name" value="C-terminal effector domain of the bipartite response regulators"/>
    <property type="match status" value="1"/>
</dbReference>
<dbReference type="InterPro" id="IPR000792">
    <property type="entry name" value="Tscrpt_reg_LuxR_C"/>
</dbReference>